<organism evidence="2 3">
    <name type="scientific">Oceanibaculum pacificum</name>
    <dbReference type="NCBI Taxonomy" id="580166"/>
    <lineage>
        <taxon>Bacteria</taxon>
        <taxon>Pseudomonadati</taxon>
        <taxon>Pseudomonadota</taxon>
        <taxon>Alphaproteobacteria</taxon>
        <taxon>Rhodospirillales</taxon>
        <taxon>Oceanibaculaceae</taxon>
        <taxon>Oceanibaculum</taxon>
    </lineage>
</organism>
<protein>
    <recommendedName>
        <fullName evidence="4">EF-hand domain-containing protein</fullName>
    </recommendedName>
</protein>
<reference evidence="2 3" key="1">
    <citation type="submission" date="2015-12" db="EMBL/GenBank/DDBJ databases">
        <title>Genome sequence of Oceanibaculum pacificum MCCC 1A02656.</title>
        <authorList>
            <person name="Lu L."/>
            <person name="Lai Q."/>
            <person name="Shao Z."/>
            <person name="Qian P."/>
        </authorList>
    </citation>
    <scope>NUCLEOTIDE SEQUENCE [LARGE SCALE GENOMIC DNA]</scope>
    <source>
        <strain evidence="2 3">MCCC 1A02656</strain>
    </source>
</reference>
<dbReference type="Pfam" id="PF06226">
    <property type="entry name" value="DUF1007"/>
    <property type="match status" value="1"/>
</dbReference>
<sequence length="197" mass="21888">MRRLLLIGFLALLALPRPATSHPHVWIDAHAGLKFADGAIRAIEVTWQFDDFFSSMMIEDFDADGDGKIEGDSLATLREQVMLPMEEFAFFTHATANGEKLPVAEIDNFSARIEKGLIIFSFTALLPRAVDPRKEVFALGLYDESYYVDVTIDKWDPVRFSTADAPGCSIDIGEDRSKALYFGAFFPKIATLRCAAG</sequence>
<evidence type="ECO:0000313" key="3">
    <source>
        <dbReference type="Proteomes" id="UP000076400"/>
    </source>
</evidence>
<evidence type="ECO:0008006" key="4">
    <source>
        <dbReference type="Google" id="ProtNLM"/>
    </source>
</evidence>
<dbReference type="STRING" id="580166.AUP43_13505"/>
<dbReference type="InterPro" id="IPR010412">
    <property type="entry name" value="DUF1007"/>
</dbReference>
<proteinExistence type="predicted"/>
<accession>A0A154VN57</accession>
<gene>
    <name evidence="2" type="ORF">AUP43_13505</name>
</gene>
<dbReference type="RefSeq" id="WP_067559494.1">
    <property type="nucleotide sequence ID" value="NZ_LPXN01000152.1"/>
</dbReference>
<dbReference type="Proteomes" id="UP000076400">
    <property type="component" value="Unassembled WGS sequence"/>
</dbReference>
<name>A0A154VN57_9PROT</name>
<evidence type="ECO:0000313" key="2">
    <source>
        <dbReference type="EMBL" id="KZD02772.1"/>
    </source>
</evidence>
<keyword evidence="3" id="KW-1185">Reference proteome</keyword>
<feature type="signal peptide" evidence="1">
    <location>
        <begin position="1"/>
        <end position="21"/>
    </location>
</feature>
<evidence type="ECO:0000256" key="1">
    <source>
        <dbReference type="SAM" id="SignalP"/>
    </source>
</evidence>
<dbReference type="AlphaFoldDB" id="A0A154VN57"/>
<dbReference type="EMBL" id="LPXN01000152">
    <property type="protein sequence ID" value="KZD02772.1"/>
    <property type="molecule type" value="Genomic_DNA"/>
</dbReference>
<feature type="chain" id="PRO_5007601941" description="EF-hand domain-containing protein" evidence="1">
    <location>
        <begin position="22"/>
        <end position="197"/>
    </location>
</feature>
<comment type="caution">
    <text evidence="2">The sequence shown here is derived from an EMBL/GenBank/DDBJ whole genome shotgun (WGS) entry which is preliminary data.</text>
</comment>
<keyword evidence="1" id="KW-0732">Signal</keyword>